<protein>
    <submittedName>
        <fullName evidence="6">Epoxide hydrolase 4-like</fullName>
    </submittedName>
</protein>
<dbReference type="AlphaFoldDB" id="A0A9J7MV41"/>
<dbReference type="InterPro" id="IPR000639">
    <property type="entry name" value="Epox_hydrolase-like"/>
</dbReference>
<reference evidence="6" key="1">
    <citation type="journal article" date="2016" name="Genome Biol. Evol.">
        <title>Conserved non-coding elements in the most distant genera of cephalochordates: the Goldilocks principle.</title>
        <authorList>
            <person name="Yue J.X."/>
            <person name="Kozmikova I."/>
            <person name="Ono H."/>
            <person name="Nossa C.W."/>
            <person name="Kozmik Z."/>
            <person name="Putnam N.H."/>
            <person name="Yu J.K."/>
            <person name="Holland L.Z."/>
        </authorList>
    </citation>
    <scope>NUCLEOTIDE SEQUENCE</scope>
</reference>
<evidence type="ECO:0000256" key="1">
    <source>
        <dbReference type="ARBA" id="ARBA00022801"/>
    </source>
</evidence>
<sequence>MAGVQSFFKWLVKYVLAWLLAPLYMLSSTFMFFLRVIRSPMAVLSYRVRETPPAVLQDPALGTHEYVRLGTAKIRLHYVAAGDRSKPLMVCLHGFPEFWYSWRHQLKAFGKDYRVVAVDMRGFGDSDKPPAVEEYKVDKMAGDIIDLIEALGYGSCTLVGNDGGAIIAGRVAMERPDLVTKLVAMNGPVSLSVVRRYARSRPKQRLKFWYNFLAQLPYLPEMCLGFNDLKTLDVVFRGKKMGCRNKDAFTDEDLEAYKYASSQPGALTGVVNFYRANGMRPPKEPTTGIRCPSLLIWGDQDGVLDTDLAREMAESVQGMKVEIIEGASHFVQQDVPDTVNQLMIDFLNQS</sequence>
<dbReference type="OrthoDB" id="408373at2759"/>
<keyword evidence="3" id="KW-1133">Transmembrane helix</keyword>
<dbReference type="PRINTS" id="PR00412">
    <property type="entry name" value="EPOXHYDRLASE"/>
</dbReference>
<dbReference type="PANTHER" id="PTHR43329">
    <property type="entry name" value="EPOXIDE HYDROLASE"/>
    <property type="match status" value="1"/>
</dbReference>
<dbReference type="InterPro" id="IPR029058">
    <property type="entry name" value="AB_hydrolase_fold"/>
</dbReference>
<accession>A0A9J7MV41</accession>
<reference evidence="6" key="3">
    <citation type="submission" date="2025-08" db="UniProtKB">
        <authorList>
            <consortium name="RefSeq"/>
        </authorList>
    </citation>
    <scope>IDENTIFICATION</scope>
</reference>
<evidence type="ECO:0000259" key="4">
    <source>
        <dbReference type="Pfam" id="PF00561"/>
    </source>
</evidence>
<dbReference type="GeneID" id="118418305"/>
<dbReference type="Pfam" id="PF00561">
    <property type="entry name" value="Abhydrolase_1"/>
    <property type="match status" value="1"/>
</dbReference>
<keyword evidence="3" id="KW-0472">Membrane</keyword>
<dbReference type="GO" id="GO:0004301">
    <property type="term" value="F:epoxide hydrolase activity"/>
    <property type="evidence" value="ECO:0007669"/>
    <property type="project" value="UniProtKB-ARBA"/>
</dbReference>
<dbReference type="RefSeq" id="XP_035680056.1">
    <property type="nucleotide sequence ID" value="XM_035824163.1"/>
</dbReference>
<feature type="domain" description="AB hydrolase-1" evidence="4">
    <location>
        <begin position="87"/>
        <end position="332"/>
    </location>
</feature>
<dbReference type="GO" id="GO:0016787">
    <property type="term" value="F:hydrolase activity"/>
    <property type="evidence" value="ECO:0000318"/>
    <property type="project" value="GO_Central"/>
</dbReference>
<dbReference type="Proteomes" id="UP000001554">
    <property type="component" value="Chromosome 6"/>
</dbReference>
<proteinExistence type="inferred from homology"/>
<name>A0A9J7MV41_BRAFL</name>
<dbReference type="SUPFAM" id="SSF53474">
    <property type="entry name" value="alpha/beta-Hydrolases"/>
    <property type="match status" value="1"/>
</dbReference>
<organism evidence="5 6">
    <name type="scientific">Branchiostoma floridae</name>
    <name type="common">Florida lancelet</name>
    <name type="synonym">Amphioxus</name>
    <dbReference type="NCBI Taxonomy" id="7739"/>
    <lineage>
        <taxon>Eukaryota</taxon>
        <taxon>Metazoa</taxon>
        <taxon>Chordata</taxon>
        <taxon>Cephalochordata</taxon>
        <taxon>Leptocardii</taxon>
        <taxon>Amphioxiformes</taxon>
        <taxon>Branchiostomatidae</taxon>
        <taxon>Branchiostoma</taxon>
    </lineage>
</organism>
<evidence type="ECO:0000256" key="2">
    <source>
        <dbReference type="ARBA" id="ARBA00038334"/>
    </source>
</evidence>
<gene>
    <name evidence="6" type="primary">LOC118418305</name>
</gene>
<dbReference type="OMA" id="QNWFSWR"/>
<dbReference type="InterPro" id="IPR000073">
    <property type="entry name" value="AB_hydrolase_1"/>
</dbReference>
<evidence type="ECO:0000256" key="3">
    <source>
        <dbReference type="SAM" id="Phobius"/>
    </source>
</evidence>
<evidence type="ECO:0000313" key="5">
    <source>
        <dbReference type="Proteomes" id="UP000001554"/>
    </source>
</evidence>
<dbReference type="KEGG" id="bfo:118418305"/>
<feature type="transmembrane region" description="Helical" evidence="3">
    <location>
        <begin position="15"/>
        <end position="37"/>
    </location>
</feature>
<comment type="similarity">
    <text evidence="2">Belongs to the AB hydrolase superfamily. Epoxide hydrolase family.</text>
</comment>
<dbReference type="PRINTS" id="PR00111">
    <property type="entry name" value="ABHYDROLASE"/>
</dbReference>
<reference evidence="5" key="2">
    <citation type="journal article" date="2020" name="Nat. Ecol. Evol.">
        <title>Deeply conserved synteny resolves early events in vertebrate evolution.</title>
        <authorList>
            <person name="Simakov O."/>
            <person name="Marletaz F."/>
            <person name="Yue J.X."/>
            <person name="O'Connell B."/>
            <person name="Jenkins J."/>
            <person name="Brandt A."/>
            <person name="Calef R."/>
            <person name="Tung C.H."/>
            <person name="Huang T.K."/>
            <person name="Schmutz J."/>
            <person name="Satoh N."/>
            <person name="Yu J.K."/>
            <person name="Putnam N.H."/>
            <person name="Green R.E."/>
            <person name="Rokhsar D.S."/>
        </authorList>
    </citation>
    <scope>NUCLEOTIDE SEQUENCE [LARGE SCALE GENOMIC DNA]</scope>
    <source>
        <strain evidence="5">S238N-H82</strain>
    </source>
</reference>
<keyword evidence="1" id="KW-0378">Hydrolase</keyword>
<evidence type="ECO:0000313" key="6">
    <source>
        <dbReference type="RefSeq" id="XP_035680056.1"/>
    </source>
</evidence>
<keyword evidence="3" id="KW-0812">Transmembrane</keyword>
<dbReference type="Gene3D" id="3.40.50.1820">
    <property type="entry name" value="alpha/beta hydrolase"/>
    <property type="match status" value="1"/>
</dbReference>
<keyword evidence="5" id="KW-1185">Reference proteome</keyword>